<dbReference type="GO" id="GO:0016603">
    <property type="term" value="F:glutaminyl-peptide cyclotransferase activity"/>
    <property type="evidence" value="ECO:0007669"/>
    <property type="project" value="InterPro"/>
</dbReference>
<protein>
    <recommendedName>
        <fullName evidence="2">Glutamine cyclotransferase</fullName>
    </recommendedName>
</protein>
<accession>A0A381R0F6</accession>
<dbReference type="Gene3D" id="2.130.10.10">
    <property type="entry name" value="YVTN repeat-like/Quinoprotein amine dehydrogenase"/>
    <property type="match status" value="1"/>
</dbReference>
<dbReference type="InterPro" id="IPR015943">
    <property type="entry name" value="WD40/YVTN_repeat-like_dom_sf"/>
</dbReference>
<proteinExistence type="predicted"/>
<dbReference type="EMBL" id="UINC01001538">
    <property type="protein sequence ID" value="SUZ83173.1"/>
    <property type="molecule type" value="Genomic_DNA"/>
</dbReference>
<sequence length="357" mass="41514">MYMISRLLPLYIFFLLLIGCENTNEKEKKSPRIKSSIKIKSPLSNEIFYKKDTINFLLGINNNELKIDSSILYHDDNSITFTNKTSLPTNSILKFGKNNFKIKTWLSNGKIENHLKTIYLYPKESTKELFFEITNIFPHNKDSYTQGLFIDNEILYESTGQYGNSTIKKINLKSGKIIDLLKLDDKYFGEGITMYNNKIFLLTWKSKKGFVYDKNTFDKIDEFDYKTEGWGVTTVNDKIVMSDGTENLYFINPNTYKIENQIQVYDNNGKVININELEFINDKIYANVYGKDIILIINYSSGKVENFINLNNVFNKENYNGKIDVLNGIATNNNKIYVTGKWWPSMFEIKIINDGTE</sequence>
<name>A0A381R0F6_9ZZZZ</name>
<dbReference type="PROSITE" id="PS51257">
    <property type="entry name" value="PROKAR_LIPOPROTEIN"/>
    <property type="match status" value="1"/>
</dbReference>
<dbReference type="InterPro" id="IPR007788">
    <property type="entry name" value="QCT"/>
</dbReference>
<dbReference type="AlphaFoldDB" id="A0A381R0F6"/>
<dbReference type="PANTHER" id="PTHR31270">
    <property type="entry name" value="GLUTAMINYL-PEPTIDE CYCLOTRANSFERASE"/>
    <property type="match status" value="1"/>
</dbReference>
<reference evidence="1" key="1">
    <citation type="submission" date="2018-05" db="EMBL/GenBank/DDBJ databases">
        <authorList>
            <person name="Lanie J.A."/>
            <person name="Ng W.-L."/>
            <person name="Kazmierczak K.M."/>
            <person name="Andrzejewski T.M."/>
            <person name="Davidsen T.M."/>
            <person name="Wayne K.J."/>
            <person name="Tettelin H."/>
            <person name="Glass J.I."/>
            <person name="Rusch D."/>
            <person name="Podicherti R."/>
            <person name="Tsui H.-C.T."/>
            <person name="Winkler M.E."/>
        </authorList>
    </citation>
    <scope>NUCLEOTIDE SEQUENCE</scope>
</reference>
<dbReference type="Pfam" id="PF05096">
    <property type="entry name" value="Glu_cyclase_2"/>
    <property type="match status" value="1"/>
</dbReference>
<dbReference type="PANTHER" id="PTHR31270:SF1">
    <property type="entry name" value="GLUTAMINYL-PEPTIDE CYCLOTRANSFERASE"/>
    <property type="match status" value="1"/>
</dbReference>
<evidence type="ECO:0008006" key="2">
    <source>
        <dbReference type="Google" id="ProtNLM"/>
    </source>
</evidence>
<dbReference type="SUPFAM" id="SSF50969">
    <property type="entry name" value="YVTN repeat-like/Quinoprotein amine dehydrogenase"/>
    <property type="match status" value="1"/>
</dbReference>
<organism evidence="1">
    <name type="scientific">marine metagenome</name>
    <dbReference type="NCBI Taxonomy" id="408172"/>
    <lineage>
        <taxon>unclassified sequences</taxon>
        <taxon>metagenomes</taxon>
        <taxon>ecological metagenomes</taxon>
    </lineage>
</organism>
<evidence type="ECO:0000313" key="1">
    <source>
        <dbReference type="EMBL" id="SUZ83173.1"/>
    </source>
</evidence>
<gene>
    <name evidence="1" type="ORF">METZ01_LOCUS36027</name>
</gene>
<dbReference type="InterPro" id="IPR011044">
    <property type="entry name" value="Quino_amine_DH_bsu"/>
</dbReference>